<proteinExistence type="predicted"/>
<keyword evidence="1" id="KW-0547">Nucleotide-binding</keyword>
<dbReference type="CDD" id="cd03216">
    <property type="entry name" value="ABC_Carb_Monos_I"/>
    <property type="match status" value="1"/>
</dbReference>
<dbReference type="Proteomes" id="UP000028523">
    <property type="component" value="Unassembled WGS sequence"/>
</dbReference>
<gene>
    <name evidence="4" type="ORF">P271_336</name>
</gene>
<keyword evidence="5" id="KW-1185">Reference proteome</keyword>
<organism evidence="4 5">
    <name type="scientific">Malacoplasma iowae DK-CPA</name>
    <dbReference type="NCBI Taxonomy" id="1394179"/>
    <lineage>
        <taxon>Bacteria</taxon>
        <taxon>Bacillati</taxon>
        <taxon>Mycoplasmatota</taxon>
        <taxon>Mycoplasmoidales</taxon>
        <taxon>Mycoplasmoidaceae</taxon>
        <taxon>Malacoplasma</taxon>
    </lineage>
</organism>
<evidence type="ECO:0000313" key="4">
    <source>
        <dbReference type="EMBL" id="KFB07496.1"/>
    </source>
</evidence>
<dbReference type="PROSITE" id="PS00211">
    <property type="entry name" value="ABC_TRANSPORTER_1"/>
    <property type="match status" value="1"/>
</dbReference>
<dbReference type="InterPro" id="IPR017871">
    <property type="entry name" value="ABC_transporter-like_CS"/>
</dbReference>
<dbReference type="InterPro" id="IPR050107">
    <property type="entry name" value="ABC_carbohydrate_import_ATPase"/>
</dbReference>
<sequence length="528" mass="59925">MSILFGIYEQDEGNIYINGEKVRFQSAKDAQRYKIGMVHQHFKLVDNYSVLQNVILGSEPVISKSFTFINKKQAIKKLNELIKKYNFNLNIYDKVQNLTVGQQQKVEILKLLYRDSDILIFDEPTAVLSDDEIKSFLDMIKDFKSSGKTIIIITHKLNEIKEVADNCTVIRHGKVVDKFLTKDTTIEKMAEAMVGRSLKNISNQSSINFENNETIVEIKNLPLALMSNPSVKFSKNKIISDLYAKIRISERINKIKEWWYKLLVGMKFDKFMYLKKPEELDFTLPTINLKIRAGEILAIAGVEGNGQSQLVEYVSGLRKSPENTIVYNNKDSSFKSIKWRYKFGGLSFVPEDRHKHGLFLDDSVMFNSVSNQMYDNSYNNYGFIATNSIKNHALNVINEFDVRGVGSIDDSVRGLSGGNQQKLIIGREINKNSKFIIFTQPTRGLDVGAIEYIHSRILQAKEEGKAILLVSYELDEILALADTIAVMSKNQIVGIGPRKEMTRNKIGLLMAHGGSKNTDQDNKEGVVS</sequence>
<comment type="caution">
    <text evidence="4">The sequence shown here is derived from an EMBL/GenBank/DDBJ whole genome shotgun (WGS) entry which is preliminary data.</text>
</comment>
<dbReference type="SUPFAM" id="SSF52540">
    <property type="entry name" value="P-loop containing nucleoside triphosphate hydrolases"/>
    <property type="match status" value="2"/>
</dbReference>
<evidence type="ECO:0000313" key="5">
    <source>
        <dbReference type="Proteomes" id="UP000028523"/>
    </source>
</evidence>
<name>A0A084U3G0_MALIO</name>
<evidence type="ECO:0000256" key="2">
    <source>
        <dbReference type="ARBA" id="ARBA00022840"/>
    </source>
</evidence>
<dbReference type="EMBL" id="AWQU01000080">
    <property type="protein sequence ID" value="KFB07496.1"/>
    <property type="molecule type" value="Genomic_DNA"/>
</dbReference>
<dbReference type="GO" id="GO:0016887">
    <property type="term" value="F:ATP hydrolysis activity"/>
    <property type="evidence" value="ECO:0007669"/>
    <property type="project" value="InterPro"/>
</dbReference>
<evidence type="ECO:0000259" key="3">
    <source>
        <dbReference type="PROSITE" id="PS50893"/>
    </source>
</evidence>
<dbReference type="GO" id="GO:0005524">
    <property type="term" value="F:ATP binding"/>
    <property type="evidence" value="ECO:0007669"/>
    <property type="project" value="UniProtKB-KW"/>
</dbReference>
<dbReference type="PANTHER" id="PTHR43790">
    <property type="entry name" value="CARBOHYDRATE TRANSPORT ATP-BINDING PROTEIN MG119-RELATED"/>
    <property type="match status" value="1"/>
</dbReference>
<feature type="domain" description="ABC transporter" evidence="3">
    <location>
        <begin position="266"/>
        <end position="514"/>
    </location>
</feature>
<dbReference type="Gene3D" id="3.40.50.300">
    <property type="entry name" value="P-loop containing nucleotide triphosphate hydrolases"/>
    <property type="match status" value="2"/>
</dbReference>
<dbReference type="CDD" id="cd03215">
    <property type="entry name" value="ABC_Carb_Monos_II"/>
    <property type="match status" value="1"/>
</dbReference>
<dbReference type="InterPro" id="IPR003439">
    <property type="entry name" value="ABC_transporter-like_ATP-bd"/>
</dbReference>
<keyword evidence="2 4" id="KW-0067">ATP-binding</keyword>
<dbReference type="PANTHER" id="PTHR43790:SF4">
    <property type="entry name" value="GUANOSINE IMPORT ATP-BINDING PROTEIN NUPO"/>
    <property type="match status" value="1"/>
</dbReference>
<dbReference type="InterPro" id="IPR027417">
    <property type="entry name" value="P-loop_NTPase"/>
</dbReference>
<evidence type="ECO:0000256" key="1">
    <source>
        <dbReference type="ARBA" id="ARBA00022741"/>
    </source>
</evidence>
<dbReference type="AlphaFoldDB" id="A0A084U3G0"/>
<reference evidence="4 5" key="1">
    <citation type="journal article" date="2014" name="PLoS ONE">
        <title>Reduction of Hydrogen Peroxide Accumulation and Toxicity by a Catalase from Mycoplasma iowae.</title>
        <authorList>
            <person name="Pritchard R.E."/>
            <person name="Prassinos A.J."/>
            <person name="Osborne J.D."/>
            <person name="Raviv Z."/>
            <person name="Balish M.F."/>
        </authorList>
    </citation>
    <scope>NUCLEOTIDE SEQUENCE [LARGE SCALE GENOMIC DNA]</scope>
    <source>
        <strain evidence="4 5">DK-CPA</strain>
    </source>
</reference>
<protein>
    <submittedName>
        <fullName evidence="4">ABC transporter ATP-binding subunit</fullName>
    </submittedName>
</protein>
<dbReference type="PROSITE" id="PS50893">
    <property type="entry name" value="ABC_TRANSPORTER_2"/>
    <property type="match status" value="2"/>
</dbReference>
<feature type="domain" description="ABC transporter" evidence="3">
    <location>
        <begin position="1"/>
        <end position="197"/>
    </location>
</feature>
<accession>A0A084U3G0</accession>
<dbReference type="Pfam" id="PF00005">
    <property type="entry name" value="ABC_tran"/>
    <property type="match status" value="2"/>
</dbReference>